<sequence length="448" mass="51931">MNKLNETTVQLATDLIFKPIHPMTPSLTCIIFGDPHLRTFDSKYQTCNCLGTRSMLEHPLFDVQITNTRILASPAGTFTDGSVYNFKNLVYITTSMKDMVITIHLEHIGARVYISQFIHTKFLNVVIKFLTSKSNLVRQDLVLNAINPISLCKSGCHHRELIDIENELKRANIGIESENVQQNNHYSQQFSVPNFDNDLNNEQKENDDYYDSNNDDFDDDDDDDYDEDDVDDDYEDDTQQRKRRRTQKRDANDDNERRQQRRNRKHNRRKEGRKKSTTTTTESPKKRSQRNRLRSALERYPIPNKDEQLLSISKLRLDDSGNMNVGVDDTSENIDDHNNNNNNNMILQDCYEKNLIGYYRLACLYDTMIKGAASTLPFVFASSFDEPKFMTLNNHLLGGYRTNHSSMIDEQSLDSSAIWLFGNHSVSIVNIILIIIISQYSLFLFDFL</sequence>
<dbReference type="EMBL" id="MUJZ01016682">
    <property type="protein sequence ID" value="OTF80758.1"/>
    <property type="molecule type" value="Genomic_DNA"/>
</dbReference>
<dbReference type="GO" id="GO:0030509">
    <property type="term" value="P:BMP signaling pathway"/>
    <property type="evidence" value="ECO:0007669"/>
    <property type="project" value="TreeGrafter"/>
</dbReference>
<keyword evidence="2" id="KW-1133">Transmembrane helix</keyword>
<evidence type="ECO:0000256" key="2">
    <source>
        <dbReference type="SAM" id="Phobius"/>
    </source>
</evidence>
<dbReference type="PANTHER" id="PTHR31428">
    <property type="entry name" value="RGM DOMAIN FAMILY MEMBER DRAG-1"/>
    <property type="match status" value="1"/>
</dbReference>
<gene>
    <name evidence="4" type="ORF">BLA29_003814</name>
</gene>
<feature type="domain" description="Repulsive guidance molecule C-terminal" evidence="3">
    <location>
        <begin position="29"/>
        <end position="77"/>
    </location>
</feature>
<evidence type="ECO:0000313" key="5">
    <source>
        <dbReference type="Proteomes" id="UP000194236"/>
    </source>
</evidence>
<evidence type="ECO:0000313" key="4">
    <source>
        <dbReference type="EMBL" id="OTF80758.1"/>
    </source>
</evidence>
<proteinExistence type="predicted"/>
<feature type="region of interest" description="Disordered" evidence="1">
    <location>
        <begin position="190"/>
        <end position="300"/>
    </location>
</feature>
<evidence type="ECO:0000256" key="1">
    <source>
        <dbReference type="SAM" id="MobiDB-lite"/>
    </source>
</evidence>
<dbReference type="Pfam" id="PF06534">
    <property type="entry name" value="RGM_C"/>
    <property type="match status" value="1"/>
</dbReference>
<comment type="caution">
    <text evidence="4">The sequence shown here is derived from an EMBL/GenBank/DDBJ whole genome shotgun (WGS) entry which is preliminary data.</text>
</comment>
<accession>A0A1Y3BLG0</accession>
<feature type="compositionally biased region" description="Polar residues" evidence="1">
    <location>
        <begin position="190"/>
        <end position="200"/>
    </location>
</feature>
<dbReference type="Gene3D" id="3.40.1000.10">
    <property type="entry name" value="Mog1/PsbP, alpha/beta/alpha sandwich"/>
    <property type="match status" value="1"/>
</dbReference>
<dbReference type="Proteomes" id="UP000194236">
    <property type="component" value="Unassembled WGS sequence"/>
</dbReference>
<feature type="compositionally biased region" description="Basic residues" evidence="1">
    <location>
        <begin position="259"/>
        <end position="276"/>
    </location>
</feature>
<dbReference type="OrthoDB" id="6515395at2759"/>
<keyword evidence="2" id="KW-0472">Membrane</keyword>
<feature type="compositionally biased region" description="Basic and acidic residues" evidence="1">
    <location>
        <begin position="248"/>
        <end position="258"/>
    </location>
</feature>
<dbReference type="GO" id="GO:0015026">
    <property type="term" value="F:coreceptor activity"/>
    <property type="evidence" value="ECO:0007669"/>
    <property type="project" value="TreeGrafter"/>
</dbReference>
<feature type="transmembrane region" description="Helical" evidence="2">
    <location>
        <begin position="417"/>
        <end position="445"/>
    </location>
</feature>
<dbReference type="PANTHER" id="PTHR31428:SF6">
    <property type="entry name" value="REPULSIVE GUIDANCE MOLECULE B HOMOLOG DRAG-1"/>
    <property type="match status" value="1"/>
</dbReference>
<dbReference type="InterPro" id="IPR009496">
    <property type="entry name" value="RGM_C"/>
</dbReference>
<keyword evidence="2" id="KW-0812">Transmembrane</keyword>
<reference evidence="4 5" key="1">
    <citation type="submission" date="2017-03" db="EMBL/GenBank/DDBJ databases">
        <title>Genome Survey of Euroglyphus maynei.</title>
        <authorList>
            <person name="Arlian L.G."/>
            <person name="Morgan M.S."/>
            <person name="Rider S.D."/>
        </authorList>
    </citation>
    <scope>NUCLEOTIDE SEQUENCE [LARGE SCALE GENOMIC DNA]</scope>
    <source>
        <strain evidence="4">Arlian Lab</strain>
        <tissue evidence="4">Whole body</tissue>
    </source>
</reference>
<name>A0A1Y3BLG0_EURMA</name>
<dbReference type="GO" id="GO:0005886">
    <property type="term" value="C:plasma membrane"/>
    <property type="evidence" value="ECO:0007669"/>
    <property type="project" value="TreeGrafter"/>
</dbReference>
<dbReference type="InterPro" id="IPR040287">
    <property type="entry name" value="RGM"/>
</dbReference>
<organism evidence="4 5">
    <name type="scientific">Euroglyphus maynei</name>
    <name type="common">Mayne's house dust mite</name>
    <dbReference type="NCBI Taxonomy" id="6958"/>
    <lineage>
        <taxon>Eukaryota</taxon>
        <taxon>Metazoa</taxon>
        <taxon>Ecdysozoa</taxon>
        <taxon>Arthropoda</taxon>
        <taxon>Chelicerata</taxon>
        <taxon>Arachnida</taxon>
        <taxon>Acari</taxon>
        <taxon>Acariformes</taxon>
        <taxon>Sarcoptiformes</taxon>
        <taxon>Astigmata</taxon>
        <taxon>Psoroptidia</taxon>
        <taxon>Analgoidea</taxon>
        <taxon>Pyroglyphidae</taxon>
        <taxon>Pyroglyphinae</taxon>
        <taxon>Euroglyphus</taxon>
    </lineage>
</organism>
<feature type="compositionally biased region" description="Acidic residues" evidence="1">
    <location>
        <begin position="208"/>
        <end position="237"/>
    </location>
</feature>
<protein>
    <recommendedName>
        <fullName evidence="3">Repulsive guidance molecule C-terminal domain-containing protein</fullName>
    </recommendedName>
</protein>
<dbReference type="AlphaFoldDB" id="A0A1Y3BLG0"/>
<keyword evidence="5" id="KW-1185">Reference proteome</keyword>
<evidence type="ECO:0000259" key="3">
    <source>
        <dbReference type="Pfam" id="PF06534"/>
    </source>
</evidence>